<evidence type="ECO:0000313" key="9">
    <source>
        <dbReference type="Proteomes" id="UP000019763"/>
    </source>
</evidence>
<feature type="domain" description="GTP cyclohydrolase I" evidence="7">
    <location>
        <begin position="45"/>
        <end position="200"/>
    </location>
</feature>
<dbReference type="GO" id="GO:0006729">
    <property type="term" value="P:tetrahydrobiopterin biosynthetic process"/>
    <property type="evidence" value="ECO:0007669"/>
    <property type="project" value="TreeGrafter"/>
</dbReference>
<comment type="similarity">
    <text evidence="2">Belongs to the GTP cyclohydrolase I family.</text>
</comment>
<reference evidence="8" key="1">
    <citation type="submission" date="2013-12" db="EMBL/GenBank/DDBJ databases">
        <authorList>
            <person name="Omoto C.K."/>
            <person name="Sibley D."/>
            <person name="Venepally P."/>
            <person name="Hadjithomas M."/>
            <person name="Karamycheva S."/>
            <person name="Brunk B."/>
            <person name="Roos D."/>
            <person name="Caler E."/>
            <person name="Lorenzi H."/>
        </authorList>
    </citation>
    <scope>NUCLEOTIDE SEQUENCE</scope>
</reference>
<dbReference type="InterPro" id="IPR043134">
    <property type="entry name" value="GTP-CH-I_N"/>
</dbReference>
<dbReference type="EC" id="3.5.4.16" evidence="3"/>
<dbReference type="Gene3D" id="3.30.1130.10">
    <property type="match status" value="1"/>
</dbReference>
<dbReference type="Proteomes" id="UP000019763">
    <property type="component" value="Unassembled WGS sequence"/>
</dbReference>
<dbReference type="PANTHER" id="PTHR11109">
    <property type="entry name" value="GTP CYCLOHYDROLASE I"/>
    <property type="match status" value="1"/>
</dbReference>
<dbReference type="InterPro" id="IPR018234">
    <property type="entry name" value="GTP_CycHdrlase_I_CS"/>
</dbReference>
<dbReference type="InterPro" id="IPR043133">
    <property type="entry name" value="GTP-CH-I_C/QueF"/>
</dbReference>
<comment type="pathway">
    <text evidence="1">Cofactor biosynthesis; 7,8-dihydroneopterin triphosphate biosynthesis; 7,8-dihydroneopterin triphosphate from GTP: step 1/1.</text>
</comment>
<evidence type="ECO:0000256" key="5">
    <source>
        <dbReference type="ARBA" id="ARBA00022801"/>
    </source>
</evidence>
<dbReference type="OMA" id="HYCMKWR"/>
<keyword evidence="9" id="KW-1185">Reference proteome</keyword>
<evidence type="ECO:0000313" key="8">
    <source>
        <dbReference type="EMBL" id="EZG88165.1"/>
    </source>
</evidence>
<gene>
    <name evidence="8" type="ORF">GNI_005130</name>
</gene>
<dbReference type="UniPathway" id="UPA00848">
    <property type="reaction ID" value="UER00151"/>
</dbReference>
<dbReference type="SUPFAM" id="SSF55620">
    <property type="entry name" value="Tetrahydrobiopterin biosynthesis enzymes-like"/>
    <property type="match status" value="1"/>
</dbReference>
<comment type="caution">
    <text evidence="8">The sequence shown here is derived from an EMBL/GenBank/DDBJ whole genome shotgun (WGS) entry which is preliminary data.</text>
</comment>
<dbReference type="GO" id="GO:0046654">
    <property type="term" value="P:tetrahydrofolate biosynthetic process"/>
    <property type="evidence" value="ECO:0007669"/>
    <property type="project" value="InterPro"/>
</dbReference>
<evidence type="ECO:0000256" key="2">
    <source>
        <dbReference type="ARBA" id="ARBA00008085"/>
    </source>
</evidence>
<dbReference type="EMBL" id="AFNH02000040">
    <property type="protein sequence ID" value="EZG88165.1"/>
    <property type="molecule type" value="Genomic_DNA"/>
</dbReference>
<dbReference type="InterPro" id="IPR020602">
    <property type="entry name" value="GTP_CycHdrlase_I_dom"/>
</dbReference>
<evidence type="ECO:0000256" key="1">
    <source>
        <dbReference type="ARBA" id="ARBA00005080"/>
    </source>
</evidence>
<dbReference type="Pfam" id="PF01227">
    <property type="entry name" value="GTP_cyclohydroI"/>
    <property type="match status" value="1"/>
</dbReference>
<dbReference type="eggNOG" id="KOG2698">
    <property type="taxonomic scope" value="Eukaryota"/>
</dbReference>
<dbReference type="PANTHER" id="PTHR11109:SF7">
    <property type="entry name" value="GTP CYCLOHYDROLASE 1"/>
    <property type="match status" value="1"/>
</dbReference>
<dbReference type="GO" id="GO:0008270">
    <property type="term" value="F:zinc ion binding"/>
    <property type="evidence" value="ECO:0007669"/>
    <property type="project" value="TreeGrafter"/>
</dbReference>
<dbReference type="InterPro" id="IPR001474">
    <property type="entry name" value="GTP_CycHdrlase_I"/>
</dbReference>
<accession>A0A023BDA6</accession>
<dbReference type="Gene3D" id="1.10.286.10">
    <property type="match status" value="1"/>
</dbReference>
<keyword evidence="5 8" id="KW-0378">Hydrolase</keyword>
<evidence type="ECO:0000259" key="7">
    <source>
        <dbReference type="Pfam" id="PF01227"/>
    </source>
</evidence>
<dbReference type="GO" id="GO:0005525">
    <property type="term" value="F:GTP binding"/>
    <property type="evidence" value="ECO:0007669"/>
    <property type="project" value="TreeGrafter"/>
</dbReference>
<name>A0A023BDA6_GRENI</name>
<dbReference type="GO" id="GO:0003934">
    <property type="term" value="F:GTP cyclohydrolase I activity"/>
    <property type="evidence" value="ECO:0007669"/>
    <property type="project" value="UniProtKB-EC"/>
</dbReference>
<dbReference type="PROSITE" id="PS00860">
    <property type="entry name" value="GTP_CYCLOHYDROL_1_2"/>
    <property type="match status" value="1"/>
</dbReference>
<dbReference type="VEuPathDB" id="CryptoDB:GNI_005130"/>
<dbReference type="GO" id="GO:0005737">
    <property type="term" value="C:cytoplasm"/>
    <property type="evidence" value="ECO:0007669"/>
    <property type="project" value="TreeGrafter"/>
</dbReference>
<sequence>MARKKSNKTNKSAIKVARRLLERGLEHTCRHTPLHTTRSRLCRIEWHLRKVLETLGYNKGDEVYQRTPKRVAKAYILELFSGLDYGRFPRCSKFPIIIGINTRRRIRDIPFTSMCEHHLLPFTGTITIGYKPRKYVIGLSKIPRVAQFFACRPQMQERLTCQILEALRAITHSKEAGIKIDAQHTCVCARGIKSDNVTTTYQLKHLSPNGLAMLFDK</sequence>
<dbReference type="AlphaFoldDB" id="A0A023BDA6"/>
<dbReference type="RefSeq" id="XP_011128589.1">
    <property type="nucleotide sequence ID" value="XM_011130287.1"/>
</dbReference>
<evidence type="ECO:0000256" key="4">
    <source>
        <dbReference type="ARBA" id="ARBA00017272"/>
    </source>
</evidence>
<organism evidence="8 9">
    <name type="scientific">Gregarina niphandrodes</name>
    <name type="common">Septate eugregarine</name>
    <dbReference type="NCBI Taxonomy" id="110365"/>
    <lineage>
        <taxon>Eukaryota</taxon>
        <taxon>Sar</taxon>
        <taxon>Alveolata</taxon>
        <taxon>Apicomplexa</taxon>
        <taxon>Conoidasida</taxon>
        <taxon>Gregarinasina</taxon>
        <taxon>Eugregarinorida</taxon>
        <taxon>Gregarinidae</taxon>
        <taxon>Gregarina</taxon>
    </lineage>
</organism>
<evidence type="ECO:0000256" key="6">
    <source>
        <dbReference type="ARBA" id="ARBA00030854"/>
    </source>
</evidence>
<protein>
    <recommendedName>
        <fullName evidence="4">GTP cyclohydrolase 1</fullName>
        <ecNumber evidence="3">3.5.4.16</ecNumber>
    </recommendedName>
    <alternativeName>
        <fullName evidence="6">GTP cyclohydrolase I</fullName>
    </alternativeName>
</protein>
<dbReference type="GeneID" id="22910451"/>
<evidence type="ECO:0000256" key="3">
    <source>
        <dbReference type="ARBA" id="ARBA00012715"/>
    </source>
</evidence>
<proteinExistence type="inferred from homology"/>
<dbReference type="OrthoDB" id="330161at2759"/>